<evidence type="ECO:0000256" key="1">
    <source>
        <dbReference type="ARBA" id="ARBA00009084"/>
    </source>
</evidence>
<feature type="domain" description="Fumarate lyase N-terminal" evidence="5">
    <location>
        <begin position="454"/>
        <end position="785"/>
    </location>
</feature>
<dbReference type="FunFam" id="1.20.200.10:FF:000001">
    <property type="entry name" value="Fumarate hydratase, mitochondrial"/>
    <property type="match status" value="1"/>
</dbReference>
<dbReference type="NCBIfam" id="TIGR00979">
    <property type="entry name" value="fumC_II"/>
    <property type="match status" value="1"/>
</dbReference>
<dbReference type="Pfam" id="PF07859">
    <property type="entry name" value="Abhydrolase_3"/>
    <property type="match status" value="1"/>
</dbReference>
<dbReference type="Gene3D" id="1.20.200.10">
    <property type="entry name" value="Fumarase/aspartase (Central domain)"/>
    <property type="match status" value="1"/>
</dbReference>
<organism evidence="8 9">
    <name type="scientific">Aspergillus niger</name>
    <dbReference type="NCBI Taxonomy" id="5061"/>
    <lineage>
        <taxon>Eukaryota</taxon>
        <taxon>Fungi</taxon>
        <taxon>Dikarya</taxon>
        <taxon>Ascomycota</taxon>
        <taxon>Pezizomycotina</taxon>
        <taxon>Eurotiomycetes</taxon>
        <taxon>Eurotiomycetidae</taxon>
        <taxon>Eurotiales</taxon>
        <taxon>Aspergillaceae</taxon>
        <taxon>Aspergillus</taxon>
        <taxon>Aspergillus subgen. Circumdati</taxon>
    </lineage>
</organism>
<reference evidence="9" key="1">
    <citation type="journal article" date="2016" name="Genome Announc.">
        <title>Draft genome sequence of Aspergillus niger strain An76.</title>
        <authorList>
            <person name="Gong W."/>
            <person name="Cheng Z."/>
            <person name="Zhang H."/>
            <person name="Liu L."/>
            <person name="Gao P."/>
            <person name="Wang L."/>
        </authorList>
    </citation>
    <scope>NUCLEOTIDE SEQUENCE [LARGE SCALE GENOMIC DNA]</scope>
    <source>
        <strain evidence="9">An76</strain>
    </source>
</reference>
<dbReference type="FunFam" id="1.10.40.30:FF:000002">
    <property type="entry name" value="Fumarate hydratase class II"/>
    <property type="match status" value="1"/>
</dbReference>
<dbReference type="InterPro" id="IPR022761">
    <property type="entry name" value="Fumarate_lyase_N"/>
</dbReference>
<dbReference type="HAMAP" id="MF_00743">
    <property type="entry name" value="FumaraseC"/>
    <property type="match status" value="1"/>
</dbReference>
<evidence type="ECO:0000256" key="2">
    <source>
        <dbReference type="ARBA" id="ARBA00012921"/>
    </source>
</evidence>
<dbReference type="VEuPathDB" id="FungiDB:ASPNIDRAFT2_1119260"/>
<evidence type="ECO:0000259" key="6">
    <source>
        <dbReference type="Pfam" id="PF07859"/>
    </source>
</evidence>
<dbReference type="GO" id="GO:0005739">
    <property type="term" value="C:mitochondrion"/>
    <property type="evidence" value="ECO:0007669"/>
    <property type="project" value="TreeGrafter"/>
</dbReference>
<protein>
    <recommendedName>
        <fullName evidence="2">fumarate hydratase</fullName>
        <ecNumber evidence="2">4.2.1.2</ecNumber>
    </recommendedName>
</protein>
<evidence type="ECO:0000259" key="5">
    <source>
        <dbReference type="Pfam" id="PF00206"/>
    </source>
</evidence>
<dbReference type="SUPFAM" id="SSF48557">
    <property type="entry name" value="L-aspartase-like"/>
    <property type="match status" value="1"/>
</dbReference>
<dbReference type="VEuPathDB" id="FungiDB:M747DRAFT_313986"/>
<dbReference type="PRINTS" id="PR00149">
    <property type="entry name" value="FUMRATELYASE"/>
</dbReference>
<dbReference type="Gene3D" id="1.10.40.30">
    <property type="entry name" value="Fumarase/aspartase (C-terminal domain)"/>
    <property type="match status" value="1"/>
</dbReference>
<name>A0A100IQV6_ASPNG</name>
<feature type="domain" description="Alpha/beta hydrolase fold-3" evidence="6">
    <location>
        <begin position="118"/>
        <end position="341"/>
    </location>
</feature>
<dbReference type="SUPFAM" id="SSF53474">
    <property type="entry name" value="alpha/beta-Hydrolases"/>
    <property type="match status" value="1"/>
</dbReference>
<dbReference type="GO" id="GO:0016787">
    <property type="term" value="F:hydrolase activity"/>
    <property type="evidence" value="ECO:0007669"/>
    <property type="project" value="InterPro"/>
</dbReference>
<dbReference type="InterPro" id="IPR018951">
    <property type="entry name" value="Fumarase_C_C"/>
</dbReference>
<feature type="domain" description="Fumarase C C-terminal" evidence="7">
    <location>
        <begin position="851"/>
        <end position="903"/>
    </location>
</feature>
<comment type="function">
    <text evidence="4">Catalyzes the reversible stereospecific interconversion of fumarate to L-malate. In mitochondrion, catalyzes the hydration of fumarate to L-malate in the tricarboxylic acid (TCA) cycle to facilitate a transition step in the production of energy in the form of NADH. In cytoplasm and nucleus, involved in DNA repair in response to DNA damage: following DNA double-strand breaks (DSBs), translocates from the cytosol to the nucleus and promotes DNA repair by catalyzing the dehydration of L-malate to fumarate.</text>
</comment>
<dbReference type="Gene3D" id="3.40.50.1820">
    <property type="entry name" value="alpha/beta hydrolase"/>
    <property type="match status" value="1"/>
</dbReference>
<dbReference type="Gene3D" id="1.10.275.10">
    <property type="entry name" value="Fumarase/aspartase (N-terminal domain)"/>
    <property type="match status" value="1"/>
</dbReference>
<dbReference type="VEuPathDB" id="FungiDB:M747DRAFT_340037"/>
<proteinExistence type="inferred from homology"/>
<dbReference type="VEuPathDB" id="FungiDB:ASPNIDRAFT2_1133528"/>
<dbReference type="InterPro" id="IPR005677">
    <property type="entry name" value="Fum_hydII"/>
</dbReference>
<keyword evidence="3" id="KW-0456">Lyase</keyword>
<dbReference type="InterPro" id="IPR024083">
    <property type="entry name" value="Fumarase/histidase_N"/>
</dbReference>
<dbReference type="Proteomes" id="UP000068243">
    <property type="component" value="Unassembled WGS sequence"/>
</dbReference>
<evidence type="ECO:0000313" key="8">
    <source>
        <dbReference type="EMBL" id="GAQ45687.1"/>
    </source>
</evidence>
<dbReference type="VEuPathDB" id="FungiDB:An12g07860"/>
<dbReference type="Pfam" id="PF10415">
    <property type="entry name" value="FumaraseC_C"/>
    <property type="match status" value="1"/>
</dbReference>
<dbReference type="PANTHER" id="PTHR11444">
    <property type="entry name" value="ASPARTATEAMMONIA/ARGININOSUCCINATE/ADENYLOSUCCINATE LYASE"/>
    <property type="match status" value="1"/>
</dbReference>
<dbReference type="PANTHER" id="PTHR11444:SF1">
    <property type="entry name" value="FUMARATE HYDRATASE, MITOCHONDRIAL"/>
    <property type="match status" value="1"/>
</dbReference>
<evidence type="ECO:0000259" key="7">
    <source>
        <dbReference type="Pfam" id="PF10415"/>
    </source>
</evidence>
<dbReference type="VEuPathDB" id="FungiDB:ATCC64974_35210"/>
<dbReference type="VEuPathDB" id="FungiDB:ATCC64974_35200"/>
<dbReference type="GO" id="GO:0004333">
    <property type="term" value="F:fumarate hydratase activity"/>
    <property type="evidence" value="ECO:0007669"/>
    <property type="project" value="UniProtKB-EC"/>
</dbReference>
<dbReference type="InterPro" id="IPR000362">
    <property type="entry name" value="Fumarate_lyase_fam"/>
</dbReference>
<dbReference type="AlphaFoldDB" id="A0A100IQV6"/>
<dbReference type="PROSITE" id="PS00163">
    <property type="entry name" value="FUMARATE_LYASES"/>
    <property type="match status" value="1"/>
</dbReference>
<dbReference type="EC" id="4.2.1.2" evidence="2"/>
<dbReference type="CDD" id="cd01362">
    <property type="entry name" value="Fumarase_classII"/>
    <property type="match status" value="1"/>
</dbReference>
<evidence type="ECO:0000313" key="9">
    <source>
        <dbReference type="Proteomes" id="UP000068243"/>
    </source>
</evidence>
<sequence length="909" mass="99795">MPALNDEKTLRELRPRVLLQPLHNSIPSELLPRFDPVYVEHYNKYNAGRLHTHEVPIEEFRKNPAKYAIVYGRAQGPDIFRITEQKCPVEGGEITIRIFEPAPKLDEHGKAKKRAAYVNFHGGGWVFGDLSVDHDFCKTLVDGLDGQLVAFDVDYRLAPEHKYPIPVDDCWAAFNWIRSQKAEEFNVDPDRMAVGGCSAGGHLSAVVAHLCRNAGIPLRLQVLNVPVCDLHSGYTPDGDFDRENCPYESYREMEFTAALPVARMAYFHRHFLGVPRPARSEEDWKISPMFAPDFSGLAPALVFTAEMDPLRDEGEGYAAKLKAAGCRVEMMRMAGAPHTFAMLDGIMESGRIYIEKNQKPVVMLTSAHTSRAAVRSMASLTHAASRASASPAVARTAVAFTPASFSCRRLLSSNSRPVQQFPRLQSLTSTSSKRAFGTTVKMSSATRIETDAFGEIEVPADKYWGAQTQRSLGNFDINQPQDRMPEPVVKAFGILKGAAAEVNMKFGLDPKIGEAIKQAAAEVAEGKLMDHFPLVVWQTGSGTQSNMNSNEVISNRAIEILGGEKGSKKPVHPNDHVNMSASSNDSFPTAMHIAAVLELENTLLPSLRSLRNALQVKVEKFDKIIKIGRTHLQDATPLTLGQEFSGYVAQLDRNIERVETSIPHLRYLAQGGTAVGTGLNTFKGFDEAIAAEVTKLTGTEFKTAPNKFEVLAAHDSIVEASGALNTLACSLFKIAQDIRYLGSGPRCGLGELVLPENEPGSSIMPGKVNPTQCESLTMVCSQVMGNHVAATVGGMNGQFELNVFKPLMIRNLLHSVRILADGMTSFEKNLVHGLEANEPRINSLLHESLMLVTCLNPVIGYDMASKVAKNAHKKGLTLKQSAMELKALSEEDFDKHVRPELMLSPKEKK</sequence>
<comment type="caution">
    <text evidence="8">The sequence shown here is derived from an EMBL/GenBank/DDBJ whole genome shotgun (WGS) entry which is preliminary data.</text>
</comment>
<dbReference type="OrthoDB" id="1738025at2759"/>
<dbReference type="InterPro" id="IPR029058">
    <property type="entry name" value="AB_hydrolase_fold"/>
</dbReference>
<gene>
    <name evidence="8" type="ORF">ABL_08348</name>
</gene>
<dbReference type="PaxDb" id="5061-CADANGAP00010018"/>
<dbReference type="InterPro" id="IPR013094">
    <property type="entry name" value="AB_hydrolase_3"/>
</dbReference>
<dbReference type="InterPro" id="IPR008948">
    <property type="entry name" value="L-Aspartase-like"/>
</dbReference>
<accession>A0A100IQV6</accession>
<dbReference type="GO" id="GO:0006108">
    <property type="term" value="P:malate metabolic process"/>
    <property type="evidence" value="ECO:0007669"/>
    <property type="project" value="TreeGrafter"/>
</dbReference>
<dbReference type="FunFam" id="1.10.275.10:FF:000001">
    <property type="entry name" value="Fumarate hydratase, mitochondrial"/>
    <property type="match status" value="1"/>
</dbReference>
<evidence type="ECO:0000256" key="3">
    <source>
        <dbReference type="ARBA" id="ARBA00023239"/>
    </source>
</evidence>
<evidence type="ECO:0000256" key="4">
    <source>
        <dbReference type="ARBA" id="ARBA00056821"/>
    </source>
</evidence>
<comment type="similarity">
    <text evidence="1">Belongs to the class-II fumarase/aspartase family. Fumarase subfamily.</text>
</comment>
<dbReference type="GO" id="GO:0006106">
    <property type="term" value="P:fumarate metabolic process"/>
    <property type="evidence" value="ECO:0007669"/>
    <property type="project" value="InterPro"/>
</dbReference>
<dbReference type="GO" id="GO:0006099">
    <property type="term" value="P:tricarboxylic acid cycle"/>
    <property type="evidence" value="ECO:0007669"/>
    <property type="project" value="InterPro"/>
</dbReference>
<dbReference type="Pfam" id="PF00206">
    <property type="entry name" value="Lyase_1"/>
    <property type="match status" value="1"/>
</dbReference>
<dbReference type="VEuPathDB" id="FungiDB:An12g07850"/>
<dbReference type="InterPro" id="IPR020557">
    <property type="entry name" value="Fumarate_lyase_CS"/>
</dbReference>
<dbReference type="EMBL" id="BCMY01000017">
    <property type="protein sequence ID" value="GAQ45687.1"/>
    <property type="molecule type" value="Genomic_DNA"/>
</dbReference>